<reference evidence="1" key="1">
    <citation type="journal article" date="2014" name="Int. J. Syst. Evol. Microbiol.">
        <title>Complete genome sequence of Corynebacterium casei LMG S-19264T (=DSM 44701T), isolated from a smear-ripened cheese.</title>
        <authorList>
            <consortium name="US DOE Joint Genome Institute (JGI-PGF)"/>
            <person name="Walter F."/>
            <person name="Albersmeier A."/>
            <person name="Kalinowski J."/>
            <person name="Ruckert C."/>
        </authorList>
    </citation>
    <scope>NUCLEOTIDE SEQUENCE</scope>
    <source>
        <strain evidence="1">JCM 19596</strain>
    </source>
</reference>
<evidence type="ECO:0008006" key="3">
    <source>
        <dbReference type="Google" id="ProtNLM"/>
    </source>
</evidence>
<name>A0A830FB65_9EURY</name>
<dbReference type="Pfam" id="PF09566">
    <property type="entry name" value="RE_SacI"/>
    <property type="match status" value="1"/>
</dbReference>
<gene>
    <name evidence="1" type="ORF">GCM10009039_14840</name>
</gene>
<dbReference type="AlphaFoldDB" id="A0A830FB65"/>
<evidence type="ECO:0000313" key="1">
    <source>
        <dbReference type="EMBL" id="GGL57690.1"/>
    </source>
</evidence>
<sequence>MSKEINYDDAEQLLRETWREVTDSDESSYVDQYVLKQGLRQVISADKYGTRTFKYILLTNVLAKAVNPEVNALALKDSSELKGSFNSGGLATDVVTDWEKDNGERLGGSNEPRTNSVYYRQAELNTDYEVRNDDLYQTMIRVLSELEEQTASGDLDPMDMLRQTLYEVSRLEPTTVSYTNPPDVSYLELEEIVREYLTESSTGERLAAVTAGVLDAQYFFADRDEVYIKVEHVNVADENSNAAGDVEVFETDAEEDHLLAAEVKDKPATKTDIQHSIAAGREHELDEYLFIAGQGFRSDDEYERALDAIEDAEIELVLLTPEDLYSSLKFQRRAGRRRFRESVGEFLNDMRAQEDSKNSWKELIESLDG</sequence>
<dbReference type="OrthoDB" id="346148at2157"/>
<comment type="caution">
    <text evidence="1">The sequence shown here is derived from an EMBL/GenBank/DDBJ whole genome shotgun (WGS) entry which is preliminary data.</text>
</comment>
<reference evidence="1" key="2">
    <citation type="submission" date="2020-09" db="EMBL/GenBank/DDBJ databases">
        <authorList>
            <person name="Sun Q."/>
            <person name="Ohkuma M."/>
        </authorList>
    </citation>
    <scope>NUCLEOTIDE SEQUENCE</scope>
    <source>
        <strain evidence="1">JCM 19596</strain>
    </source>
</reference>
<proteinExistence type="predicted"/>
<dbReference type="EMBL" id="BMPG01000002">
    <property type="protein sequence ID" value="GGL57690.1"/>
    <property type="molecule type" value="Genomic_DNA"/>
</dbReference>
<dbReference type="Proteomes" id="UP000607197">
    <property type="component" value="Unassembled WGS sequence"/>
</dbReference>
<accession>A0A830FB65</accession>
<evidence type="ECO:0000313" key="2">
    <source>
        <dbReference type="Proteomes" id="UP000607197"/>
    </source>
</evidence>
<dbReference type="InterPro" id="IPR019066">
    <property type="entry name" value="Restrct_endonuc_II_SacI"/>
</dbReference>
<organism evidence="1 2">
    <name type="scientific">Halocalculus aciditolerans</name>
    <dbReference type="NCBI Taxonomy" id="1383812"/>
    <lineage>
        <taxon>Archaea</taxon>
        <taxon>Methanobacteriati</taxon>
        <taxon>Methanobacteriota</taxon>
        <taxon>Stenosarchaea group</taxon>
        <taxon>Halobacteria</taxon>
        <taxon>Halobacteriales</taxon>
        <taxon>Halobacteriaceae</taxon>
        <taxon>Halocalculus</taxon>
    </lineage>
</organism>
<dbReference type="RefSeq" id="WP_188977491.1">
    <property type="nucleotide sequence ID" value="NZ_BMPG01000002.1"/>
</dbReference>
<keyword evidence="2" id="KW-1185">Reference proteome</keyword>
<protein>
    <recommendedName>
        <fullName evidence="3">Restriction endonuclease</fullName>
    </recommendedName>
</protein>